<reference evidence="1 2" key="1">
    <citation type="submission" date="2016-09" db="EMBL/GenBank/DDBJ databases">
        <title>Genome-resolved meta-omics ties microbial dynamics to process performance in biotechnology for thiocyanate degradation.</title>
        <authorList>
            <person name="Kantor R.S."/>
            <person name="Huddy R.J."/>
            <person name="Iyer R."/>
            <person name="Thomas B.C."/>
            <person name="Brown C.T."/>
            <person name="Anantharaman K."/>
            <person name="Tringe S."/>
            <person name="Hettich R.L."/>
            <person name="Harrison S.T."/>
            <person name="Banfield J.F."/>
        </authorList>
    </citation>
    <scope>NUCLEOTIDE SEQUENCE [LARGE SCALE GENOMIC DNA]</scope>
    <source>
        <strain evidence="1">59-99</strain>
    </source>
</reference>
<dbReference type="EMBL" id="MKVH01000024">
    <property type="protein sequence ID" value="OJX56754.1"/>
    <property type="molecule type" value="Genomic_DNA"/>
</dbReference>
<comment type="caution">
    <text evidence="1">The sequence shown here is derived from an EMBL/GenBank/DDBJ whole genome shotgun (WGS) entry which is preliminary data.</text>
</comment>
<dbReference type="AlphaFoldDB" id="A0A1M3KWW3"/>
<name>A0A1M3KWW3_9BACT</name>
<protein>
    <submittedName>
        <fullName evidence="1">Uncharacterized protein</fullName>
    </submittedName>
</protein>
<evidence type="ECO:0000313" key="1">
    <source>
        <dbReference type="EMBL" id="OJX56754.1"/>
    </source>
</evidence>
<gene>
    <name evidence="1" type="ORF">BGO89_09470</name>
</gene>
<proteinExistence type="predicted"/>
<organism evidence="1 2">
    <name type="scientific">Candidatus Kapaibacterium thiocyanatum</name>
    <dbReference type="NCBI Taxonomy" id="1895771"/>
    <lineage>
        <taxon>Bacteria</taxon>
        <taxon>Pseudomonadati</taxon>
        <taxon>Candidatus Kapaibacteriota</taxon>
        <taxon>Candidatus Kapaibacteriia</taxon>
        <taxon>Candidatus Kapaibacteriales</taxon>
        <taxon>Candidatus Kapaibacteriaceae</taxon>
        <taxon>Candidatus Kapaibacterium</taxon>
    </lineage>
</organism>
<dbReference type="Proteomes" id="UP000184233">
    <property type="component" value="Unassembled WGS sequence"/>
</dbReference>
<evidence type="ECO:0000313" key="2">
    <source>
        <dbReference type="Proteomes" id="UP000184233"/>
    </source>
</evidence>
<sequence length="77" mass="9162">MEEIDVSCEGTRPIAVHWRGGIYHVSSILDRWTSRTAWWASEDGTDDHRYYLLLETSTIVMEVFRTRHGWMLSRLYD</sequence>
<dbReference type="STRING" id="1895771.BGO89_09470"/>
<accession>A0A1M3KWW3</accession>